<gene>
    <name evidence="2" type="ORF">N7532_001759</name>
</gene>
<feature type="chain" id="PRO_5040790659" description="Hydrophobin" evidence="1">
    <location>
        <begin position="17"/>
        <end position="94"/>
    </location>
</feature>
<evidence type="ECO:0000313" key="3">
    <source>
        <dbReference type="Proteomes" id="UP001149074"/>
    </source>
</evidence>
<reference evidence="2" key="1">
    <citation type="submission" date="2022-11" db="EMBL/GenBank/DDBJ databases">
        <authorList>
            <person name="Petersen C."/>
        </authorList>
    </citation>
    <scope>NUCLEOTIDE SEQUENCE</scope>
    <source>
        <strain evidence="2">IBT 30761</strain>
    </source>
</reference>
<evidence type="ECO:0000256" key="1">
    <source>
        <dbReference type="SAM" id="SignalP"/>
    </source>
</evidence>
<keyword evidence="1" id="KW-0732">Signal</keyword>
<accession>A0A9W9KLK2</accession>
<evidence type="ECO:0008006" key="4">
    <source>
        <dbReference type="Google" id="ProtNLM"/>
    </source>
</evidence>
<proteinExistence type="predicted"/>
<reference evidence="2" key="2">
    <citation type="journal article" date="2023" name="IMA Fungus">
        <title>Comparative genomic study of the Penicillium genus elucidates a diverse pangenome and 15 lateral gene transfer events.</title>
        <authorList>
            <person name="Petersen C."/>
            <person name="Sorensen T."/>
            <person name="Nielsen M.R."/>
            <person name="Sondergaard T.E."/>
            <person name="Sorensen J.L."/>
            <person name="Fitzpatrick D.A."/>
            <person name="Frisvad J.C."/>
            <person name="Nielsen K.L."/>
        </authorList>
    </citation>
    <scope>NUCLEOTIDE SEQUENCE</scope>
    <source>
        <strain evidence="2">IBT 30761</strain>
    </source>
</reference>
<organism evidence="2 3">
    <name type="scientific">Penicillium argentinense</name>
    <dbReference type="NCBI Taxonomy" id="1131581"/>
    <lineage>
        <taxon>Eukaryota</taxon>
        <taxon>Fungi</taxon>
        <taxon>Dikarya</taxon>
        <taxon>Ascomycota</taxon>
        <taxon>Pezizomycotina</taxon>
        <taxon>Eurotiomycetes</taxon>
        <taxon>Eurotiomycetidae</taxon>
        <taxon>Eurotiales</taxon>
        <taxon>Aspergillaceae</taxon>
        <taxon>Penicillium</taxon>
    </lineage>
</organism>
<feature type="signal peptide" evidence="1">
    <location>
        <begin position="1"/>
        <end position="16"/>
    </location>
</feature>
<sequence>MKFILVSLALAVTAIAGGGDGGDGGDGGKICKSGQSVVCSKNGNGGLLTLGNIATGALGSSCSGGDVYCCDDKYVQSGLVNLDVNAQCSLNHLL</sequence>
<dbReference type="AlphaFoldDB" id="A0A9W9KLK2"/>
<dbReference type="OrthoDB" id="4356380at2759"/>
<dbReference type="GeneID" id="81353232"/>
<dbReference type="EMBL" id="JAPQKI010000002">
    <property type="protein sequence ID" value="KAJ5111224.1"/>
    <property type="molecule type" value="Genomic_DNA"/>
</dbReference>
<dbReference type="RefSeq" id="XP_056479294.1">
    <property type="nucleotide sequence ID" value="XM_056614253.1"/>
</dbReference>
<dbReference type="Proteomes" id="UP001149074">
    <property type="component" value="Unassembled WGS sequence"/>
</dbReference>
<name>A0A9W9KLK2_9EURO</name>
<comment type="caution">
    <text evidence="2">The sequence shown here is derived from an EMBL/GenBank/DDBJ whole genome shotgun (WGS) entry which is preliminary data.</text>
</comment>
<evidence type="ECO:0000313" key="2">
    <source>
        <dbReference type="EMBL" id="KAJ5111224.1"/>
    </source>
</evidence>
<keyword evidence="3" id="KW-1185">Reference proteome</keyword>
<protein>
    <recommendedName>
        <fullName evidence="4">Hydrophobin</fullName>
    </recommendedName>
</protein>